<dbReference type="SMART" id="SM00342">
    <property type="entry name" value="HTH_ARAC"/>
    <property type="match status" value="1"/>
</dbReference>
<dbReference type="InterPro" id="IPR003594">
    <property type="entry name" value="HATPase_dom"/>
</dbReference>
<dbReference type="Gene3D" id="2.60.40.10">
    <property type="entry name" value="Immunoglobulins"/>
    <property type="match status" value="1"/>
</dbReference>
<evidence type="ECO:0000256" key="8">
    <source>
        <dbReference type="SAM" id="SignalP"/>
    </source>
</evidence>
<dbReference type="SUPFAM" id="SSF46689">
    <property type="entry name" value="Homeodomain-like"/>
    <property type="match status" value="2"/>
</dbReference>
<feature type="modified residue" description="4-aspartylphosphate" evidence="7">
    <location>
        <position position="1145"/>
    </location>
</feature>
<dbReference type="SUPFAM" id="SSF47384">
    <property type="entry name" value="Homodimeric domain of signal transducing histidine kinase"/>
    <property type="match status" value="1"/>
</dbReference>
<dbReference type="InterPro" id="IPR036097">
    <property type="entry name" value="HisK_dim/P_sf"/>
</dbReference>
<gene>
    <name evidence="12" type="ORF">QQ008_11405</name>
</gene>
<dbReference type="EMBL" id="JAUJEA010000003">
    <property type="protein sequence ID" value="MDN5201978.1"/>
    <property type="molecule type" value="Genomic_DNA"/>
</dbReference>
<dbReference type="Gene3D" id="1.10.287.130">
    <property type="match status" value="1"/>
</dbReference>
<dbReference type="Gene3D" id="3.40.50.2300">
    <property type="match status" value="1"/>
</dbReference>
<dbReference type="SMART" id="SM00448">
    <property type="entry name" value="REC"/>
    <property type="match status" value="1"/>
</dbReference>
<feature type="domain" description="Histidine kinase" evidence="10">
    <location>
        <begin position="841"/>
        <end position="1055"/>
    </location>
</feature>
<keyword evidence="3 7" id="KW-0597">Phosphoprotein</keyword>
<dbReference type="PANTHER" id="PTHR43547:SF2">
    <property type="entry name" value="HYBRID SIGNAL TRANSDUCTION HISTIDINE KINASE C"/>
    <property type="match status" value="1"/>
</dbReference>
<dbReference type="InterPro" id="IPR003661">
    <property type="entry name" value="HisK_dim/P_dom"/>
</dbReference>
<name>A0ABT8KQL6_9BACT</name>
<dbReference type="InterPro" id="IPR001789">
    <property type="entry name" value="Sig_transdc_resp-reg_receiver"/>
</dbReference>
<dbReference type="CDD" id="cd00082">
    <property type="entry name" value="HisKA"/>
    <property type="match status" value="1"/>
</dbReference>
<dbReference type="InterPro" id="IPR018060">
    <property type="entry name" value="HTH_AraC"/>
</dbReference>
<evidence type="ECO:0000259" key="9">
    <source>
        <dbReference type="PROSITE" id="PS01124"/>
    </source>
</evidence>
<evidence type="ECO:0000256" key="3">
    <source>
        <dbReference type="ARBA" id="ARBA00022553"/>
    </source>
</evidence>
<dbReference type="Pfam" id="PF07494">
    <property type="entry name" value="Reg_prop"/>
    <property type="match status" value="10"/>
</dbReference>
<dbReference type="SUPFAM" id="SSF55874">
    <property type="entry name" value="ATPase domain of HSP90 chaperone/DNA topoisomerase II/histidine kinase"/>
    <property type="match status" value="1"/>
</dbReference>
<dbReference type="Pfam" id="PF00072">
    <property type="entry name" value="Response_reg"/>
    <property type="match status" value="1"/>
</dbReference>
<evidence type="ECO:0000256" key="1">
    <source>
        <dbReference type="ARBA" id="ARBA00000085"/>
    </source>
</evidence>
<evidence type="ECO:0000259" key="11">
    <source>
        <dbReference type="PROSITE" id="PS50110"/>
    </source>
</evidence>
<dbReference type="InterPro" id="IPR018062">
    <property type="entry name" value="HTH_AraC-typ_CS"/>
</dbReference>
<accession>A0ABT8KQL6</accession>
<organism evidence="12 13">
    <name type="scientific">Splendidivirga corallicola</name>
    <dbReference type="NCBI Taxonomy" id="3051826"/>
    <lineage>
        <taxon>Bacteria</taxon>
        <taxon>Pseudomonadati</taxon>
        <taxon>Bacteroidota</taxon>
        <taxon>Cytophagia</taxon>
        <taxon>Cytophagales</taxon>
        <taxon>Splendidivirgaceae</taxon>
        <taxon>Splendidivirga</taxon>
    </lineage>
</organism>
<dbReference type="Gene3D" id="3.30.565.10">
    <property type="entry name" value="Histidine kinase-like ATPase, C-terminal domain"/>
    <property type="match status" value="1"/>
</dbReference>
<dbReference type="InterPro" id="IPR005467">
    <property type="entry name" value="His_kinase_dom"/>
</dbReference>
<dbReference type="PROSITE" id="PS01124">
    <property type="entry name" value="HTH_ARAC_FAMILY_2"/>
    <property type="match status" value="1"/>
</dbReference>
<dbReference type="Pfam" id="PF12833">
    <property type="entry name" value="HTH_18"/>
    <property type="match status" value="1"/>
</dbReference>
<dbReference type="InterPro" id="IPR011006">
    <property type="entry name" value="CheY-like_superfamily"/>
</dbReference>
<dbReference type="RefSeq" id="WP_346752002.1">
    <property type="nucleotide sequence ID" value="NZ_JAUJEA010000003.1"/>
</dbReference>
<dbReference type="InterPro" id="IPR004358">
    <property type="entry name" value="Sig_transdc_His_kin-like_C"/>
</dbReference>
<keyword evidence="4" id="KW-0805">Transcription regulation</keyword>
<keyword evidence="5" id="KW-0238">DNA-binding</keyword>
<dbReference type="Gene3D" id="2.130.10.10">
    <property type="entry name" value="YVTN repeat-like/Quinoprotein amine dehydrogenase"/>
    <property type="match status" value="2"/>
</dbReference>
<evidence type="ECO:0000313" key="12">
    <source>
        <dbReference type="EMBL" id="MDN5201978.1"/>
    </source>
</evidence>
<dbReference type="SUPFAM" id="SSF63829">
    <property type="entry name" value="Calcium-dependent phosphotriesterase"/>
    <property type="match status" value="3"/>
</dbReference>
<dbReference type="PROSITE" id="PS00041">
    <property type="entry name" value="HTH_ARAC_FAMILY_1"/>
    <property type="match status" value="1"/>
</dbReference>
<dbReference type="CDD" id="cd17574">
    <property type="entry name" value="REC_OmpR"/>
    <property type="match status" value="1"/>
</dbReference>
<keyword evidence="8" id="KW-0732">Signal</keyword>
<dbReference type="PROSITE" id="PS50109">
    <property type="entry name" value="HIS_KIN"/>
    <property type="match status" value="1"/>
</dbReference>
<evidence type="ECO:0000256" key="5">
    <source>
        <dbReference type="ARBA" id="ARBA00023125"/>
    </source>
</evidence>
<comment type="caution">
    <text evidence="12">The sequence shown here is derived from an EMBL/GenBank/DDBJ whole genome shotgun (WGS) entry which is preliminary data.</text>
</comment>
<feature type="signal peptide" evidence="8">
    <location>
        <begin position="1"/>
        <end position="23"/>
    </location>
</feature>
<dbReference type="PROSITE" id="PS50110">
    <property type="entry name" value="RESPONSE_REGULATORY"/>
    <property type="match status" value="1"/>
</dbReference>
<sequence>MLNKRLKLIVVLILFIDQMTVEAQQHALTFEHLSISNGLSSNRIQCLFQDSKGLIWIGTDDGLNLYNGYDVSIYQHRAGELNSLSSSQIKAIAEDQSGDLWIATSKGLDKYVRSRNQFLSVDFNTNQSFSGDANHINTIYVDRKQRLWIGTKAGLAYLHANKIEYVSNFAARQKGKDHAIFSIAENDQGNLVLGTANGLMLFSIENSTLQTYLNEFTIQGRINKLYIDKQRQLWIGTTSGPYSWNRSKKELRSLGKELPALNNEIIDVQEDQNEAVWFATSDGLLIYDPEKNKVQHHQKNVSIKNSLLDNKLSCILRDKKGDMWLGTDFRGVNIHHQDNYSFLHYQAGPTLEGLKGQVISAIKEDKKGNLWMATEDAGLNYFIQNEQRFINLDLSTRADGIEHNSIRSLELDGHGNLWIGTLGAGLSYYDINKKYLIKYSSQYKSTISGDHILALRKDHQDNLWIGTENGLDILRENSGGFHHLTREKVASEDDAIYAIFEDSKNNIWIGTGSNGLQLFLPKQNKFARYRHDEKDPHSISSNKVLCIFEDSKGQLWIGTEGGGLNLFYTHDKTFLSFNHSQGSLANTVFGILEDDQGNLWLSTNRGVLKFDPQERQFQNFQEQDGLQSDQFNYNSYLKTSRGEIIFGGMNGFNIFNPEDVRKNAYQPPIVLTDLFVNNVEIEPGDTLLGDGHISELKELILGHDQNDIRIGVAALNYTFPKQNRYAYQLSDYNTQWVENGTNRFFSFINLVPGSYTLKVKAANNDNVWSVEPIALRITVLSPWWQTQLAWLAYLLLALTIFLIARNIIMSRLKLRHQLKLERLKHEQAEELYQSKLKFFTNISHEFRTPLTMILGPVEDLLKKEENKQQFRQFRMMEKNAKRLLRLIDQLLDFNKIKNGKLELNATEDDLIEFLQNLVEPFFAYAQHQHINFKLDVPDSQVILYFDKEMMDKIIYNLLSNAFKFTDPEGQVLLKVKEQDGCVAILVEDTGCGIPEEEISTIFERFALIQSENRHHGTGIGLELTKELVELHQGTIKVESVVGSGSRFTIELPKSTLSEAKRDIPVIRKEVSQQAKKQIGPLQLPSTDVLDSDRRKPGLLIVEDHDELREYVKSTFEQEYKIYEASNGVKGLEIAQKTLPDLVISDVAMPEMNGFLLCQKIKENLSTSHIPVILLTARVALEHQIEGAECGADIYLTKPFSTRHLKIKVDNLIENRKKLRHKFQTLSKHSLEELCVNSPDEQFLEGLTSLIKGQIDDAELSIEHLAKEIGLSRSQFYRKLKALTGYTPHQYLQLARLKHASHLLSHSQYSIAEVAYLVGFNDPKYFTKCFKEYFGKSPLEFKKEVIGDEQ</sequence>
<feature type="domain" description="Response regulatory" evidence="11">
    <location>
        <begin position="1097"/>
        <end position="1212"/>
    </location>
</feature>
<dbReference type="InterPro" id="IPR015943">
    <property type="entry name" value="WD40/YVTN_repeat-like_dom_sf"/>
</dbReference>
<protein>
    <recommendedName>
        <fullName evidence="2">histidine kinase</fullName>
        <ecNumber evidence="2">2.7.13.3</ecNumber>
    </recommendedName>
</protein>
<dbReference type="Pfam" id="PF02518">
    <property type="entry name" value="HATPase_c"/>
    <property type="match status" value="1"/>
</dbReference>
<dbReference type="InterPro" id="IPR011110">
    <property type="entry name" value="Reg_prop"/>
</dbReference>
<reference evidence="12" key="1">
    <citation type="submission" date="2023-06" db="EMBL/GenBank/DDBJ databases">
        <title>Genomic of Parafulvivirga corallium.</title>
        <authorList>
            <person name="Wang G."/>
        </authorList>
    </citation>
    <scope>NUCLEOTIDE SEQUENCE</scope>
    <source>
        <strain evidence="12">BMA10</strain>
    </source>
</reference>
<feature type="chain" id="PRO_5047138660" description="histidine kinase" evidence="8">
    <location>
        <begin position="24"/>
        <end position="1349"/>
    </location>
</feature>
<dbReference type="SMART" id="SM00388">
    <property type="entry name" value="HisKA"/>
    <property type="match status" value="1"/>
</dbReference>
<evidence type="ECO:0000313" key="13">
    <source>
        <dbReference type="Proteomes" id="UP001172082"/>
    </source>
</evidence>
<dbReference type="EC" id="2.7.13.3" evidence="2"/>
<dbReference type="Gene3D" id="1.10.10.60">
    <property type="entry name" value="Homeodomain-like"/>
    <property type="match status" value="2"/>
</dbReference>
<dbReference type="InterPro" id="IPR009057">
    <property type="entry name" value="Homeodomain-like_sf"/>
</dbReference>
<evidence type="ECO:0000256" key="2">
    <source>
        <dbReference type="ARBA" id="ARBA00012438"/>
    </source>
</evidence>
<dbReference type="PRINTS" id="PR00344">
    <property type="entry name" value="BCTRLSENSOR"/>
</dbReference>
<evidence type="ECO:0000256" key="4">
    <source>
        <dbReference type="ARBA" id="ARBA00023015"/>
    </source>
</evidence>
<dbReference type="PANTHER" id="PTHR43547">
    <property type="entry name" value="TWO-COMPONENT HISTIDINE KINASE"/>
    <property type="match status" value="1"/>
</dbReference>
<proteinExistence type="predicted"/>
<feature type="domain" description="HTH araC/xylS-type" evidence="9">
    <location>
        <begin position="1244"/>
        <end position="1343"/>
    </location>
</feature>
<dbReference type="Pfam" id="PF00512">
    <property type="entry name" value="HisKA"/>
    <property type="match status" value="1"/>
</dbReference>
<dbReference type="SUPFAM" id="SSF52172">
    <property type="entry name" value="CheY-like"/>
    <property type="match status" value="1"/>
</dbReference>
<dbReference type="SMART" id="SM00387">
    <property type="entry name" value="HATPase_c"/>
    <property type="match status" value="1"/>
</dbReference>
<dbReference type="InterPro" id="IPR036890">
    <property type="entry name" value="HATPase_C_sf"/>
</dbReference>
<evidence type="ECO:0000256" key="7">
    <source>
        <dbReference type="PROSITE-ProRule" id="PRU00169"/>
    </source>
</evidence>
<keyword evidence="6" id="KW-0804">Transcription</keyword>
<dbReference type="Proteomes" id="UP001172082">
    <property type="component" value="Unassembled WGS sequence"/>
</dbReference>
<dbReference type="InterPro" id="IPR011123">
    <property type="entry name" value="Y_Y_Y"/>
</dbReference>
<dbReference type="InterPro" id="IPR013783">
    <property type="entry name" value="Ig-like_fold"/>
</dbReference>
<dbReference type="Pfam" id="PF07495">
    <property type="entry name" value="Y_Y_Y"/>
    <property type="match status" value="1"/>
</dbReference>
<evidence type="ECO:0000256" key="6">
    <source>
        <dbReference type="ARBA" id="ARBA00023163"/>
    </source>
</evidence>
<comment type="catalytic activity">
    <reaction evidence="1">
        <text>ATP + protein L-histidine = ADP + protein N-phospho-L-histidine.</text>
        <dbReference type="EC" id="2.7.13.3"/>
    </reaction>
</comment>
<evidence type="ECO:0000259" key="10">
    <source>
        <dbReference type="PROSITE" id="PS50109"/>
    </source>
</evidence>
<keyword evidence="13" id="KW-1185">Reference proteome</keyword>